<keyword evidence="2" id="KW-0732">Signal</keyword>
<protein>
    <submittedName>
        <fullName evidence="4">Extracellular solute-binding protein</fullName>
    </submittedName>
</protein>
<evidence type="ECO:0000313" key="5">
    <source>
        <dbReference type="Proteomes" id="UP001596044"/>
    </source>
</evidence>
<dbReference type="PROSITE" id="PS51257">
    <property type="entry name" value="PROKAR_LIPOPROTEIN"/>
    <property type="match status" value="1"/>
</dbReference>
<name>A0ABW0KJ98_9BACL</name>
<reference evidence="5" key="1">
    <citation type="journal article" date="2019" name="Int. J. Syst. Evol. Microbiol.">
        <title>The Global Catalogue of Microorganisms (GCM) 10K type strain sequencing project: providing services to taxonomists for standard genome sequencing and annotation.</title>
        <authorList>
            <consortium name="The Broad Institute Genomics Platform"/>
            <consortium name="The Broad Institute Genome Sequencing Center for Infectious Disease"/>
            <person name="Wu L."/>
            <person name="Ma J."/>
        </authorList>
    </citation>
    <scope>NUCLEOTIDE SEQUENCE [LARGE SCALE GENOMIC DNA]</scope>
    <source>
        <strain evidence="5">KACC 11904</strain>
    </source>
</reference>
<evidence type="ECO:0000256" key="2">
    <source>
        <dbReference type="SAM" id="SignalP"/>
    </source>
</evidence>
<feature type="domain" description="DUF3502" evidence="3">
    <location>
        <begin position="448"/>
        <end position="514"/>
    </location>
</feature>
<feature type="region of interest" description="Disordered" evidence="1">
    <location>
        <begin position="23"/>
        <end position="47"/>
    </location>
</feature>
<dbReference type="InterPro" id="IPR006059">
    <property type="entry name" value="SBP"/>
</dbReference>
<sequence>MKKSLSILSTLLLVCVLAGCTSNSGEPAASSTKPDSTSTADKGSTVSSDKPVTIKYVIPGTEPKSWQEVKAAVNKKLLADGVNVQIEEQYIDWSAWDQKLNLMLSTGEDLDMFHVMNDVVSLSNYIARGAVKDISAELNQYGPNIKKVISTDIFNAVTKDGKTYGIPSNWMEPATVDVFTSNDFLFKKYGINPLVKTPQEMLDAMEKLYNAAPAPKPQYPFTLSHISSTGEDFLHRTFDSYPFDVRDGIAMITKDGKAKNWIESDEFKQESAFFRQAYQKKLINPDVLTLKQDQVQKSVNEANWGFTMGTISATQTQLDQYLNGAKLEDFTLQEFNPDKGHYRFTNAKNLNVVAANSKHPDAAVKFMNWLYANQENYDLFIYGIEGKTYNKAGDKGMTPVLDADTKASLVPNADWMIGNLNFIRVGDIVKATRKLYEVQPDAKNFISSGFFFDASPVKTEMGNVKAVITSDVAPIYSGVADYDKNIKQAQDKLKAAGVDKVIAEYQKQLDAYLATAKQ</sequence>
<accession>A0ABW0KJ98</accession>
<dbReference type="RefSeq" id="WP_270877852.1">
    <property type="nucleotide sequence ID" value="NZ_JAQFVF010000009.1"/>
</dbReference>
<gene>
    <name evidence="4" type="ORF">ACFPOG_31285</name>
</gene>
<organism evidence="4 5">
    <name type="scientific">Paenibacillus aestuarii</name>
    <dbReference type="NCBI Taxonomy" id="516965"/>
    <lineage>
        <taxon>Bacteria</taxon>
        <taxon>Bacillati</taxon>
        <taxon>Bacillota</taxon>
        <taxon>Bacilli</taxon>
        <taxon>Bacillales</taxon>
        <taxon>Paenibacillaceae</taxon>
        <taxon>Paenibacillus</taxon>
    </lineage>
</organism>
<evidence type="ECO:0000259" key="3">
    <source>
        <dbReference type="Pfam" id="PF12010"/>
    </source>
</evidence>
<evidence type="ECO:0000313" key="4">
    <source>
        <dbReference type="EMBL" id="MFC5452692.1"/>
    </source>
</evidence>
<keyword evidence="5" id="KW-1185">Reference proteome</keyword>
<feature type="signal peptide" evidence="2">
    <location>
        <begin position="1"/>
        <end position="18"/>
    </location>
</feature>
<dbReference type="Pfam" id="PF12010">
    <property type="entry name" value="DUF3502"/>
    <property type="match status" value="1"/>
</dbReference>
<comment type="caution">
    <text evidence="4">The sequence shown here is derived from an EMBL/GenBank/DDBJ whole genome shotgun (WGS) entry which is preliminary data.</text>
</comment>
<dbReference type="InterPro" id="IPR050490">
    <property type="entry name" value="Bact_solute-bd_prot1"/>
</dbReference>
<evidence type="ECO:0000256" key="1">
    <source>
        <dbReference type="SAM" id="MobiDB-lite"/>
    </source>
</evidence>
<dbReference type="Pfam" id="PF01547">
    <property type="entry name" value="SBP_bac_1"/>
    <property type="match status" value="1"/>
</dbReference>
<dbReference type="InterPro" id="IPR022627">
    <property type="entry name" value="DUF3502"/>
</dbReference>
<proteinExistence type="predicted"/>
<dbReference type="PANTHER" id="PTHR43649">
    <property type="entry name" value="ARABINOSE-BINDING PROTEIN-RELATED"/>
    <property type="match status" value="1"/>
</dbReference>
<dbReference type="EMBL" id="JBHSMJ010000063">
    <property type="protein sequence ID" value="MFC5452692.1"/>
    <property type="molecule type" value="Genomic_DNA"/>
</dbReference>
<dbReference type="Gene3D" id="3.40.190.10">
    <property type="entry name" value="Periplasmic binding protein-like II"/>
    <property type="match status" value="1"/>
</dbReference>
<dbReference type="SUPFAM" id="SSF53850">
    <property type="entry name" value="Periplasmic binding protein-like II"/>
    <property type="match status" value="1"/>
</dbReference>
<dbReference type="Proteomes" id="UP001596044">
    <property type="component" value="Unassembled WGS sequence"/>
</dbReference>
<feature type="chain" id="PRO_5045259922" evidence="2">
    <location>
        <begin position="19"/>
        <end position="518"/>
    </location>
</feature>
<dbReference type="PANTHER" id="PTHR43649:SF12">
    <property type="entry name" value="DIACETYLCHITOBIOSE BINDING PROTEIN DASA"/>
    <property type="match status" value="1"/>
</dbReference>